<dbReference type="Pfam" id="PF01300">
    <property type="entry name" value="Sua5_yciO_yrdC"/>
    <property type="match status" value="1"/>
</dbReference>
<evidence type="ECO:0000256" key="2">
    <source>
        <dbReference type="ARBA" id="ARBA00007663"/>
    </source>
</evidence>
<dbReference type="Pfam" id="PF03481">
    <property type="entry name" value="Sua5_C"/>
    <property type="match status" value="1"/>
</dbReference>
<evidence type="ECO:0000256" key="13">
    <source>
        <dbReference type="PIRNR" id="PIRNR004930"/>
    </source>
</evidence>
<dbReference type="FunFam" id="3.40.50.11030:FF:000001">
    <property type="entry name" value="Threonylcarbamoyl-AMP synthase"/>
    <property type="match status" value="1"/>
</dbReference>
<evidence type="ECO:0000259" key="15">
    <source>
        <dbReference type="PROSITE" id="PS51163"/>
    </source>
</evidence>
<evidence type="ECO:0000256" key="9">
    <source>
        <dbReference type="ARBA" id="ARBA00022741"/>
    </source>
</evidence>
<dbReference type="GO" id="GO:0005737">
    <property type="term" value="C:cytoplasm"/>
    <property type="evidence" value="ECO:0007669"/>
    <property type="project" value="UniProtKB-SubCell"/>
</dbReference>
<proteinExistence type="inferred from homology"/>
<feature type="domain" description="YrdC-like" evidence="15">
    <location>
        <begin position="19"/>
        <end position="205"/>
    </location>
</feature>
<evidence type="ECO:0000256" key="14">
    <source>
        <dbReference type="PIRSR" id="PIRSR004930-1"/>
    </source>
</evidence>
<accession>A0A859FJA6</accession>
<dbReference type="GO" id="GO:0006450">
    <property type="term" value="P:regulation of translational fidelity"/>
    <property type="evidence" value="ECO:0007669"/>
    <property type="project" value="TreeGrafter"/>
</dbReference>
<dbReference type="InterPro" id="IPR050156">
    <property type="entry name" value="TC-AMP_synthase_SUA5"/>
</dbReference>
<keyword evidence="6 13" id="KW-0808">Transferase</keyword>
<feature type="binding site" evidence="14">
    <location>
        <position position="41"/>
    </location>
    <ligand>
        <name>L-threonine</name>
        <dbReference type="ChEBI" id="CHEBI:57926"/>
    </ligand>
</feature>
<evidence type="ECO:0000256" key="7">
    <source>
        <dbReference type="ARBA" id="ARBA00022694"/>
    </source>
</evidence>
<protein>
    <recommendedName>
        <fullName evidence="4 13">Threonylcarbamoyl-AMP synthase</fullName>
        <shortName evidence="13">TC-AMP synthase</shortName>
        <ecNumber evidence="3 13">2.7.7.87</ecNumber>
    </recommendedName>
    <alternativeName>
        <fullName evidence="11 13">L-threonylcarbamoyladenylate synthase</fullName>
    </alternativeName>
</protein>
<evidence type="ECO:0000256" key="12">
    <source>
        <dbReference type="ARBA" id="ARBA00048366"/>
    </source>
</evidence>
<feature type="binding site" evidence="14">
    <location>
        <position position="127"/>
    </location>
    <ligand>
        <name>L-threonine</name>
        <dbReference type="ChEBI" id="CHEBI:57926"/>
    </ligand>
</feature>
<evidence type="ECO:0000256" key="6">
    <source>
        <dbReference type="ARBA" id="ARBA00022679"/>
    </source>
</evidence>
<evidence type="ECO:0000256" key="3">
    <source>
        <dbReference type="ARBA" id="ARBA00012584"/>
    </source>
</evidence>
<comment type="catalytic activity">
    <reaction evidence="12 13">
        <text>L-threonine + hydrogencarbonate + ATP = L-threonylcarbamoyladenylate + diphosphate + H2O</text>
        <dbReference type="Rhea" id="RHEA:36407"/>
        <dbReference type="ChEBI" id="CHEBI:15377"/>
        <dbReference type="ChEBI" id="CHEBI:17544"/>
        <dbReference type="ChEBI" id="CHEBI:30616"/>
        <dbReference type="ChEBI" id="CHEBI:33019"/>
        <dbReference type="ChEBI" id="CHEBI:57926"/>
        <dbReference type="ChEBI" id="CHEBI:73682"/>
        <dbReference type="EC" id="2.7.7.87"/>
    </reaction>
</comment>
<dbReference type="EMBL" id="CP041372">
    <property type="protein sequence ID" value="QKS72766.1"/>
    <property type="molecule type" value="Genomic_DNA"/>
</dbReference>
<name>A0A859FJA6_9BACI</name>
<dbReference type="InterPro" id="IPR005145">
    <property type="entry name" value="Sua5_C"/>
</dbReference>
<organism evidence="16 17">
    <name type="scientific">Paenalkalicoccus suaedae</name>
    <dbReference type="NCBI Taxonomy" id="2592382"/>
    <lineage>
        <taxon>Bacteria</taxon>
        <taxon>Bacillati</taxon>
        <taxon>Bacillota</taxon>
        <taxon>Bacilli</taxon>
        <taxon>Bacillales</taxon>
        <taxon>Bacillaceae</taxon>
        <taxon>Paenalkalicoccus</taxon>
    </lineage>
</organism>
<comment type="similarity">
    <text evidence="2 13">Belongs to the SUA5 family.</text>
</comment>
<evidence type="ECO:0000313" key="16">
    <source>
        <dbReference type="EMBL" id="QKS72766.1"/>
    </source>
</evidence>
<dbReference type="InterPro" id="IPR006070">
    <property type="entry name" value="Sua5-like_dom"/>
</dbReference>
<dbReference type="GO" id="GO:0000049">
    <property type="term" value="F:tRNA binding"/>
    <property type="evidence" value="ECO:0007669"/>
    <property type="project" value="TreeGrafter"/>
</dbReference>
<dbReference type="FunFam" id="3.90.870.10:FF:000008">
    <property type="entry name" value="Threonylcarbamoyl-AMP synthase"/>
    <property type="match status" value="1"/>
</dbReference>
<gene>
    <name evidence="16" type="ORF">FLK61_39845</name>
</gene>
<evidence type="ECO:0000256" key="5">
    <source>
        <dbReference type="ARBA" id="ARBA00022490"/>
    </source>
</evidence>
<dbReference type="KEGG" id="psua:FLK61_39845"/>
<feature type="binding site" evidence="14">
    <location>
        <position position="64"/>
    </location>
    <ligand>
        <name>ATP</name>
        <dbReference type="ChEBI" id="CHEBI:30616"/>
    </ligand>
</feature>
<comment type="subcellular location">
    <subcellularLocation>
        <location evidence="1 13">Cytoplasm</location>
    </subcellularLocation>
</comment>
<dbReference type="GO" id="GO:0008033">
    <property type="term" value="P:tRNA processing"/>
    <property type="evidence" value="ECO:0007669"/>
    <property type="project" value="UniProtKB-KW"/>
</dbReference>
<sequence length="347" mass="36488">MYQQTTVWNVDKNVDKSAGEGVQEAGRAIQSGEVVAFPTETVYGLGGDATSDTAVARIFEAKGRPSDNPLIVHIAETEDMAKLTNELPKVAEQLMDAFWPGPLAIIVKHNHSLSTIVTAGLDTVAVRLPDHEVAREVIKASGVPVAAPSANRSGRPSPTTAQHVYDDLNGRIAGIVDGGATGVGVESTVIDCTVTPPMILRPGGLSKADIESVIGEVAIDPALTKSDDAPRSPGMKYTHYAPDAPLVLVDGDQAFLEKVVGDAQAEGNRVGVLVPDEYVPNVTVEKVVTLGSISDVAAIAAQLYDGLRSFSTEDVDIIFATVYERDGIGEAVMNRLEKAAGGVVVRR</sequence>
<dbReference type="Gene3D" id="3.40.50.11030">
    <property type="entry name" value="Threonylcarbamoyl-AMP synthase, C-terminal domain"/>
    <property type="match status" value="1"/>
</dbReference>
<reference evidence="17" key="1">
    <citation type="submission" date="2019-07" db="EMBL/GenBank/DDBJ databases">
        <title>Bacillus alkalisoli sp. nov. isolated from saline soil.</title>
        <authorList>
            <person name="Sun J.-Q."/>
            <person name="Xu L."/>
        </authorList>
    </citation>
    <scope>NUCLEOTIDE SEQUENCE [LARGE SCALE GENOMIC DNA]</scope>
    <source>
        <strain evidence="17">M4U3P1</strain>
    </source>
</reference>
<dbReference type="Proteomes" id="UP000318138">
    <property type="component" value="Chromosome"/>
</dbReference>
<evidence type="ECO:0000313" key="17">
    <source>
        <dbReference type="Proteomes" id="UP000318138"/>
    </source>
</evidence>
<evidence type="ECO:0000256" key="8">
    <source>
        <dbReference type="ARBA" id="ARBA00022695"/>
    </source>
</evidence>
<dbReference type="Gene3D" id="3.90.870.10">
    <property type="entry name" value="DHBP synthase"/>
    <property type="match status" value="1"/>
</dbReference>
<keyword evidence="10 13" id="KW-0067">ATP-binding</keyword>
<dbReference type="AlphaFoldDB" id="A0A859FJA6"/>
<keyword evidence="17" id="KW-1185">Reference proteome</keyword>
<evidence type="ECO:0000256" key="4">
    <source>
        <dbReference type="ARBA" id="ARBA00015492"/>
    </source>
</evidence>
<dbReference type="PANTHER" id="PTHR17490">
    <property type="entry name" value="SUA5"/>
    <property type="match status" value="1"/>
</dbReference>
<comment type="function">
    <text evidence="13">Required for the formation of a threonylcarbamoyl group on adenosine at position 37 (t(6)A37) in tRNAs that read codons beginning with adenine.</text>
</comment>
<evidence type="ECO:0000256" key="11">
    <source>
        <dbReference type="ARBA" id="ARBA00029774"/>
    </source>
</evidence>
<dbReference type="InterPro" id="IPR010923">
    <property type="entry name" value="T(6)A37_SUA5"/>
</dbReference>
<keyword evidence="8 13" id="KW-0548">Nucleotidyltransferase</keyword>
<feature type="binding site" evidence="14">
    <location>
        <position position="68"/>
    </location>
    <ligand>
        <name>L-threonine</name>
        <dbReference type="ChEBI" id="CHEBI:57926"/>
    </ligand>
</feature>
<evidence type="ECO:0000256" key="10">
    <source>
        <dbReference type="ARBA" id="ARBA00022840"/>
    </source>
</evidence>
<feature type="binding site" evidence="14">
    <location>
        <position position="73"/>
    </location>
    <ligand>
        <name>L-threonine</name>
        <dbReference type="ChEBI" id="CHEBI:57926"/>
    </ligand>
</feature>
<feature type="binding site" evidence="14">
    <location>
        <position position="147"/>
    </location>
    <ligand>
        <name>L-threonine</name>
        <dbReference type="ChEBI" id="CHEBI:57926"/>
    </ligand>
</feature>
<dbReference type="SUPFAM" id="SSF55821">
    <property type="entry name" value="YrdC/RibB"/>
    <property type="match status" value="1"/>
</dbReference>
<dbReference type="PANTHER" id="PTHR17490:SF16">
    <property type="entry name" value="THREONYLCARBAMOYL-AMP SYNTHASE"/>
    <property type="match status" value="1"/>
</dbReference>
<dbReference type="InterPro" id="IPR017945">
    <property type="entry name" value="DHBP_synth_RibB-like_a/b_dom"/>
</dbReference>
<dbReference type="GO" id="GO:0003725">
    <property type="term" value="F:double-stranded RNA binding"/>
    <property type="evidence" value="ECO:0007669"/>
    <property type="project" value="UniProtKB-UniRule"/>
</dbReference>
<dbReference type="GO" id="GO:0005524">
    <property type="term" value="F:ATP binding"/>
    <property type="evidence" value="ECO:0007669"/>
    <property type="project" value="UniProtKB-UniRule"/>
</dbReference>
<feature type="binding site" evidence="14">
    <location>
        <position position="240"/>
    </location>
    <ligand>
        <name>ATP</name>
        <dbReference type="ChEBI" id="CHEBI:30616"/>
    </ligand>
</feature>
<dbReference type="RefSeq" id="WP_176010735.1">
    <property type="nucleotide sequence ID" value="NZ_CP041372.2"/>
</dbReference>
<dbReference type="GO" id="GO:0061710">
    <property type="term" value="F:L-threonylcarbamoyladenylate synthase"/>
    <property type="evidence" value="ECO:0007669"/>
    <property type="project" value="UniProtKB-EC"/>
</dbReference>
<keyword evidence="9 13" id="KW-0547">Nucleotide-binding</keyword>
<dbReference type="EC" id="2.7.7.87" evidence="3 13"/>
<evidence type="ECO:0000256" key="1">
    <source>
        <dbReference type="ARBA" id="ARBA00004496"/>
    </source>
</evidence>
<dbReference type="NCBIfam" id="TIGR00057">
    <property type="entry name" value="L-threonylcarbamoyladenylate synthase"/>
    <property type="match status" value="1"/>
</dbReference>
<dbReference type="PROSITE" id="PS51163">
    <property type="entry name" value="YRDC"/>
    <property type="match status" value="1"/>
</dbReference>
<dbReference type="PIRSF" id="PIRSF004930">
    <property type="entry name" value="Tln_factor_SUA5"/>
    <property type="match status" value="1"/>
</dbReference>
<feature type="binding site" evidence="14">
    <location>
        <position position="187"/>
    </location>
    <ligand>
        <name>L-threonine</name>
        <dbReference type="ChEBI" id="CHEBI:57926"/>
    </ligand>
</feature>
<feature type="binding site" evidence="14">
    <location>
        <position position="123"/>
    </location>
    <ligand>
        <name>ATP</name>
        <dbReference type="ChEBI" id="CHEBI:30616"/>
    </ligand>
</feature>
<keyword evidence="5 13" id="KW-0963">Cytoplasm</keyword>
<feature type="binding site" evidence="14">
    <location>
        <position position="157"/>
    </location>
    <ligand>
        <name>ATP</name>
        <dbReference type="ChEBI" id="CHEBI:30616"/>
    </ligand>
</feature>
<feature type="binding site" evidence="14">
    <location>
        <position position="149"/>
    </location>
    <ligand>
        <name>ATP</name>
        <dbReference type="ChEBI" id="CHEBI:30616"/>
    </ligand>
</feature>
<feature type="binding site" evidence="14">
    <location>
        <position position="201"/>
    </location>
    <ligand>
        <name>ATP</name>
        <dbReference type="ChEBI" id="CHEBI:30616"/>
    </ligand>
</feature>
<dbReference type="InterPro" id="IPR038385">
    <property type="entry name" value="Sua5/YwlC_C"/>
</dbReference>
<keyword evidence="7 13" id="KW-0819">tRNA processing</keyword>